<dbReference type="PANTHER" id="PTHR12832:SF11">
    <property type="entry name" value="LD23868P"/>
    <property type="match status" value="1"/>
</dbReference>
<evidence type="ECO:0000313" key="4">
    <source>
        <dbReference type="Proteomes" id="UP000192247"/>
    </source>
</evidence>
<comment type="similarity">
    <text evidence="1">Belongs to the TCP11 family.</text>
</comment>
<feature type="region of interest" description="Disordered" evidence="2">
    <location>
        <begin position="1"/>
        <end position="57"/>
    </location>
</feature>
<dbReference type="EMBL" id="MNPL01005537">
    <property type="protein sequence ID" value="OQR75947.1"/>
    <property type="molecule type" value="Genomic_DNA"/>
</dbReference>
<comment type="caution">
    <text evidence="3">The sequence shown here is derived from an EMBL/GenBank/DDBJ whole genome shotgun (WGS) entry which is preliminary data.</text>
</comment>
<reference evidence="3 4" key="1">
    <citation type="journal article" date="2017" name="Gigascience">
        <title>Draft genome of the honey bee ectoparasitic mite, Tropilaelaps mercedesae, is shaped by the parasitic life history.</title>
        <authorList>
            <person name="Dong X."/>
            <person name="Armstrong S.D."/>
            <person name="Xia D."/>
            <person name="Makepeace B.L."/>
            <person name="Darby A.C."/>
            <person name="Kadowaki T."/>
        </authorList>
    </citation>
    <scope>NUCLEOTIDE SEQUENCE [LARGE SCALE GENOMIC DNA]</scope>
    <source>
        <strain evidence="3">Wuxi-XJTLU</strain>
    </source>
</reference>
<dbReference type="GO" id="GO:0007165">
    <property type="term" value="P:signal transduction"/>
    <property type="evidence" value="ECO:0007669"/>
    <property type="project" value="TreeGrafter"/>
</dbReference>
<dbReference type="OrthoDB" id="276323at2759"/>
<dbReference type="Pfam" id="PF05794">
    <property type="entry name" value="Tcp11"/>
    <property type="match status" value="1"/>
</dbReference>
<name>A0A1V9XR20_9ACAR</name>
<dbReference type="AlphaFoldDB" id="A0A1V9XR20"/>
<proteinExistence type="inferred from homology"/>
<dbReference type="PANTHER" id="PTHR12832">
    <property type="entry name" value="TESTIS-SPECIFIC PROTEIN PBS13 T-COMPLEX 11"/>
    <property type="match status" value="1"/>
</dbReference>
<keyword evidence="4" id="KW-1185">Reference proteome</keyword>
<sequence length="505" mass="57197">MDRNETTAGGRGRQVSESSDKGKLKRTRHADKSMISAKADERPESPQPSNIAASPPRYVNMDKLMEAVRQEAELLQLAHEIAVNSKFQLEQRKELPGAAKSAYGAIHQNMIKAYWDIIQEDIRKDPPVLDMVLKLCADIRKMLLDLLLPHQSSLRGKIEELFDFDLIKQRCEQAKNIEPLRNYGPAVLDLMQSLCCPMRDEEIQTLRQIDNTVQLFQGIIRVLEEMKLDFANFLIKQIRPIVKETIHNYEKEKMKELESAQKVLGVEDPFANTKAWLQRAFEDLCSINQQKPTGGATLLQGYMQVVFQNQYIHEEWELPETLLLDRDRILKLQQEFLVVTIASATIIITQGYVPSTMGTSDDYKCRLKHLCVTMLKDTQYTSESDIRTALQELASKIVQDIQRETNGSALADGREALLHGQLTELANVDHPVRNVVFGRVVKFVSAMATGGGKDVKVPPGLSALETELTKLAADFMHIISLNRATHAEKYNALLADIYDAKKRQN</sequence>
<evidence type="ECO:0000256" key="1">
    <source>
        <dbReference type="ARBA" id="ARBA00010954"/>
    </source>
</evidence>
<dbReference type="Proteomes" id="UP000192247">
    <property type="component" value="Unassembled WGS sequence"/>
</dbReference>
<dbReference type="InParanoid" id="A0A1V9XR20"/>
<gene>
    <name evidence="3" type="ORF">BIW11_08091</name>
</gene>
<accession>A0A1V9XR20</accession>
<protein>
    <submittedName>
        <fullName evidence="3">T-complex protein 11 protein 1-like</fullName>
    </submittedName>
</protein>
<dbReference type="FunCoup" id="A0A1V9XR20">
    <property type="interactions" value="591"/>
</dbReference>
<evidence type="ECO:0000313" key="3">
    <source>
        <dbReference type="EMBL" id="OQR75947.1"/>
    </source>
</evidence>
<dbReference type="STRING" id="418985.A0A1V9XR20"/>
<dbReference type="InterPro" id="IPR008862">
    <property type="entry name" value="Tcp11"/>
</dbReference>
<organism evidence="3 4">
    <name type="scientific">Tropilaelaps mercedesae</name>
    <dbReference type="NCBI Taxonomy" id="418985"/>
    <lineage>
        <taxon>Eukaryota</taxon>
        <taxon>Metazoa</taxon>
        <taxon>Ecdysozoa</taxon>
        <taxon>Arthropoda</taxon>
        <taxon>Chelicerata</taxon>
        <taxon>Arachnida</taxon>
        <taxon>Acari</taxon>
        <taxon>Parasitiformes</taxon>
        <taxon>Mesostigmata</taxon>
        <taxon>Gamasina</taxon>
        <taxon>Dermanyssoidea</taxon>
        <taxon>Laelapidae</taxon>
        <taxon>Tropilaelaps</taxon>
    </lineage>
</organism>
<evidence type="ECO:0000256" key="2">
    <source>
        <dbReference type="SAM" id="MobiDB-lite"/>
    </source>
</evidence>